<dbReference type="GO" id="GO:0005524">
    <property type="term" value="F:ATP binding"/>
    <property type="evidence" value="ECO:0007669"/>
    <property type="project" value="InterPro"/>
</dbReference>
<dbReference type="AlphaFoldDB" id="A0A494Z3F8"/>
<dbReference type="Pfam" id="PF20030">
    <property type="entry name" value="bpMoxR"/>
    <property type="match status" value="1"/>
</dbReference>
<dbReference type="InterPro" id="IPR050513">
    <property type="entry name" value="RavA_ATPases"/>
</dbReference>
<dbReference type="InterPro" id="IPR003593">
    <property type="entry name" value="AAA+_ATPase"/>
</dbReference>
<name>A0A494Z3F8_9BACL</name>
<sequence>METNKLRQIIQSFNSMFYDRQREIEALMVALLSRQHVLLIGPAGTGKSALASMLSKLVENSRYFQHLLTRFSTPDELFGPLSLKELEQGNFKRNTSGMLPEAHFAFIDEIFKANSSVLNSLLSLINERIFYDNGKPINCPLLTLIGSSNEYIEEGDGLEALFDRFLLRLEVKYIRENEMFISMLKNNEVSNIPSLSFNELQYHQKQVELVDIPDAIYHTIAKVRIRLQDEGIQPSDRRFKQSLSLLRANAYLAGRMEVERKDLGILTNVLWNRPEERETASKIIYEIIDDSVDTFIERIVPEFDTLIQIIEHSMTENSKHAKDMVGELLLQGKSLYLEVQEFTSKMPNRKELIDLKNDMHKRLLDMTSQVIGF</sequence>
<dbReference type="PANTHER" id="PTHR32204:SF0">
    <property type="entry name" value="ATPASE RAVA"/>
    <property type="match status" value="1"/>
</dbReference>
<organism evidence="2 3">
    <name type="scientific">Ureibacillus endophyticus</name>
    <dbReference type="NCBI Taxonomy" id="1978490"/>
    <lineage>
        <taxon>Bacteria</taxon>
        <taxon>Bacillati</taxon>
        <taxon>Bacillota</taxon>
        <taxon>Bacilli</taxon>
        <taxon>Bacillales</taxon>
        <taxon>Caryophanaceae</taxon>
        <taxon>Ureibacillus</taxon>
    </lineage>
</organism>
<dbReference type="SUPFAM" id="SSF52540">
    <property type="entry name" value="P-loop containing nucleoside triphosphate hydrolases"/>
    <property type="match status" value="1"/>
</dbReference>
<evidence type="ECO:0000313" key="2">
    <source>
        <dbReference type="EMBL" id="RKQ16972.1"/>
    </source>
</evidence>
<dbReference type="Gene3D" id="3.40.50.300">
    <property type="entry name" value="P-loop containing nucleotide triphosphate hydrolases"/>
    <property type="match status" value="1"/>
</dbReference>
<dbReference type="RefSeq" id="WP_121214406.1">
    <property type="nucleotide sequence ID" value="NZ_JAMYWW010000001.1"/>
</dbReference>
<dbReference type="InterPro" id="IPR041538">
    <property type="entry name" value="RavA-like_AAA_lid"/>
</dbReference>
<dbReference type="Proteomes" id="UP000272238">
    <property type="component" value="Unassembled WGS sequence"/>
</dbReference>
<evidence type="ECO:0000313" key="3">
    <source>
        <dbReference type="Proteomes" id="UP000272238"/>
    </source>
</evidence>
<gene>
    <name evidence="2" type="ORF">D8M03_08830</name>
</gene>
<dbReference type="SMART" id="SM00382">
    <property type="entry name" value="AAA"/>
    <property type="match status" value="1"/>
</dbReference>
<accession>A0A494Z3F8</accession>
<feature type="domain" description="AAA+ ATPase" evidence="1">
    <location>
        <begin position="33"/>
        <end position="175"/>
    </location>
</feature>
<dbReference type="PANTHER" id="PTHR32204">
    <property type="entry name" value="ATPASE RAVA"/>
    <property type="match status" value="1"/>
</dbReference>
<dbReference type="OrthoDB" id="1814213at2"/>
<evidence type="ECO:0000259" key="1">
    <source>
        <dbReference type="SMART" id="SM00382"/>
    </source>
</evidence>
<dbReference type="Pfam" id="PF17868">
    <property type="entry name" value="AAA_lid_8"/>
    <property type="match status" value="1"/>
</dbReference>
<dbReference type="CDD" id="cd00009">
    <property type="entry name" value="AAA"/>
    <property type="match status" value="1"/>
</dbReference>
<dbReference type="InterPro" id="IPR045427">
    <property type="entry name" value="MoxR"/>
</dbReference>
<dbReference type="InterPro" id="IPR001270">
    <property type="entry name" value="ClpA/B"/>
</dbReference>
<proteinExistence type="predicted"/>
<protein>
    <submittedName>
        <fullName evidence="2">ATPase</fullName>
    </submittedName>
</protein>
<dbReference type="EMBL" id="RBZN01000017">
    <property type="protein sequence ID" value="RKQ16972.1"/>
    <property type="molecule type" value="Genomic_DNA"/>
</dbReference>
<comment type="caution">
    <text evidence="2">The sequence shown here is derived from an EMBL/GenBank/DDBJ whole genome shotgun (WGS) entry which is preliminary data.</text>
</comment>
<keyword evidence="3" id="KW-1185">Reference proteome</keyword>
<dbReference type="PRINTS" id="PR00300">
    <property type="entry name" value="CLPPROTEASEA"/>
</dbReference>
<dbReference type="InterPro" id="IPR027417">
    <property type="entry name" value="P-loop_NTPase"/>
</dbReference>
<reference evidence="2 3" key="1">
    <citation type="journal article" date="2016" name="Antonie Van Leeuwenhoek">
        <title>Lysinibacillus endophyticus sp. nov., an indole-3-acetic acid producing endophytic bacterium isolated from corn root (Zea mays cv. Xinken-5).</title>
        <authorList>
            <person name="Yu J."/>
            <person name="Guan X."/>
            <person name="Liu C."/>
            <person name="Xiang W."/>
            <person name="Yu Z."/>
            <person name="Liu X."/>
            <person name="Wang G."/>
        </authorList>
    </citation>
    <scope>NUCLEOTIDE SEQUENCE [LARGE SCALE GENOMIC DNA]</scope>
    <source>
        <strain evidence="2 3">DSM 100506</strain>
    </source>
</reference>